<proteinExistence type="predicted"/>
<protein>
    <submittedName>
        <fullName evidence="2">Uncharacterized protein</fullName>
    </submittedName>
</protein>
<evidence type="ECO:0000313" key="2">
    <source>
        <dbReference type="EMBL" id="CEK61142.1"/>
    </source>
</evidence>
<sequence length="194" mass="21990">MSSQRGNVSRTRTQKYTNKTAFKNDLHDKSQKIKMIKGLSPEGLCHRCKEKIEWKIKYKKYKPLTQPATCVRCQGKTVKRAYYTVCQPCAAQAGVCAKCNNKEQIVIQPGPSGQEKAAQDGQLKFELKQLTERQRRSFFRHVENGTAGSVAAFKGGDVSFEDSDQEEEDSCENQEDEEACGNQKEEEHKDRDSS</sequence>
<dbReference type="Pfam" id="PF10217">
    <property type="entry name" value="DUF2039"/>
    <property type="match status" value="1"/>
</dbReference>
<accession>A0A0B6YYD5</accession>
<feature type="compositionally biased region" description="Basic and acidic residues" evidence="1">
    <location>
        <begin position="183"/>
        <end position="194"/>
    </location>
</feature>
<evidence type="ECO:0000256" key="1">
    <source>
        <dbReference type="SAM" id="MobiDB-lite"/>
    </source>
</evidence>
<feature type="compositionally biased region" description="Acidic residues" evidence="1">
    <location>
        <begin position="159"/>
        <end position="179"/>
    </location>
</feature>
<gene>
    <name evidence="2" type="primary">ORF41430</name>
</gene>
<dbReference type="AlphaFoldDB" id="A0A0B6YYD5"/>
<dbReference type="PANTHER" id="PTHR22876">
    <property type="entry name" value="ZGC:101016"/>
    <property type="match status" value="1"/>
</dbReference>
<name>A0A0B6YYD5_9EUPU</name>
<dbReference type="InterPro" id="IPR019351">
    <property type="entry name" value="DUF2039"/>
</dbReference>
<dbReference type="PANTHER" id="PTHR22876:SF5">
    <property type="entry name" value="CHROMOSOME 9 OPEN READING FRAME 85"/>
    <property type="match status" value="1"/>
</dbReference>
<organism evidence="2">
    <name type="scientific">Arion vulgaris</name>
    <dbReference type="NCBI Taxonomy" id="1028688"/>
    <lineage>
        <taxon>Eukaryota</taxon>
        <taxon>Metazoa</taxon>
        <taxon>Spiralia</taxon>
        <taxon>Lophotrochozoa</taxon>
        <taxon>Mollusca</taxon>
        <taxon>Gastropoda</taxon>
        <taxon>Heterobranchia</taxon>
        <taxon>Euthyneura</taxon>
        <taxon>Panpulmonata</taxon>
        <taxon>Eupulmonata</taxon>
        <taxon>Stylommatophora</taxon>
        <taxon>Helicina</taxon>
        <taxon>Arionoidea</taxon>
        <taxon>Arionidae</taxon>
        <taxon>Arion</taxon>
    </lineage>
</organism>
<dbReference type="EMBL" id="HACG01014277">
    <property type="protein sequence ID" value="CEK61142.1"/>
    <property type="molecule type" value="Transcribed_RNA"/>
</dbReference>
<reference evidence="2" key="1">
    <citation type="submission" date="2014-12" db="EMBL/GenBank/DDBJ databases">
        <title>Insight into the proteome of Arion vulgaris.</title>
        <authorList>
            <person name="Aradska J."/>
            <person name="Bulat T."/>
            <person name="Smidak R."/>
            <person name="Sarate P."/>
            <person name="Gangsoo J."/>
            <person name="Sialana F."/>
            <person name="Bilban M."/>
            <person name="Lubec G."/>
        </authorList>
    </citation>
    <scope>NUCLEOTIDE SEQUENCE</scope>
    <source>
        <tissue evidence="2">Skin</tissue>
    </source>
</reference>
<feature type="region of interest" description="Disordered" evidence="1">
    <location>
        <begin position="150"/>
        <end position="194"/>
    </location>
</feature>